<evidence type="ECO:0000313" key="3">
    <source>
        <dbReference type="EMBL" id="KAL1502117.1"/>
    </source>
</evidence>
<name>A0ABD1ETI0_HYPHA</name>
<dbReference type="PANTHER" id="PTHR40552">
    <property type="entry name" value="AT05186P-RELATED"/>
    <property type="match status" value="1"/>
</dbReference>
<feature type="region of interest" description="Disordered" evidence="2">
    <location>
        <begin position="1"/>
        <end position="37"/>
    </location>
</feature>
<feature type="region of interest" description="Disordered" evidence="2">
    <location>
        <begin position="203"/>
        <end position="242"/>
    </location>
</feature>
<accession>A0ABD1ETI0</accession>
<gene>
    <name evidence="3" type="ORF">ABEB36_007309</name>
</gene>
<feature type="region of interest" description="Disordered" evidence="2">
    <location>
        <begin position="127"/>
        <end position="162"/>
    </location>
</feature>
<feature type="coiled-coil region" evidence="1">
    <location>
        <begin position="939"/>
        <end position="967"/>
    </location>
</feature>
<dbReference type="PANTHER" id="PTHR40552:SF6">
    <property type="entry name" value="FI09606P-RELATED"/>
    <property type="match status" value="1"/>
</dbReference>
<dbReference type="Proteomes" id="UP001566132">
    <property type="component" value="Unassembled WGS sequence"/>
</dbReference>
<evidence type="ECO:0000256" key="1">
    <source>
        <dbReference type="SAM" id="Coils"/>
    </source>
</evidence>
<dbReference type="EMBL" id="JBDJPC010000005">
    <property type="protein sequence ID" value="KAL1502117.1"/>
    <property type="molecule type" value="Genomic_DNA"/>
</dbReference>
<feature type="compositionally biased region" description="Basic and acidic residues" evidence="2">
    <location>
        <begin position="1258"/>
        <end position="1277"/>
    </location>
</feature>
<sequence length="1815" mass="210823">MQNPSENDPERDEYDQPQFKPTTKYPDPVKIQKRKDRTLHRNLPLEVIPETNSIISAKITPSMGTRIGLHYVPESLYVEGQSRPKYVVSKTKKQKQLFEKNRAYTSKKFCKYRTIKIPNPILMNKMSKDFQMPSPETSSAKVKPRKVSPTASWLHPDPQTSEELALKKPKSGIIINETEEKVSIQDYDSFDLVYKRKPRPDKKIKKTKLESIKEEGEKSNKRKRTKKKELKRTSNTEKEPLPEEEFLAALEKEMAEALHFGEYGEGDLNAQDYLTKQFRRKVSLMSQSTSYQSKDYELEREASSTHLTLNKIAQKFRRESEIKRYEPKRRRFRRGTLESHSFTNIYQPILKNFYFGSQQGTMHQGNEHLPKEARNMQGICIPVAAYCFSFLKHPNKWTSEYIDEILDVGSQLYLNTLDRLHVHYYGRELKPEDLDKYCYIRNKKIRFTIEDPEVSGLIKSTDRTVFNLTKALNIFFARQKAGILQTQDTNLMLWKDKYFYLFDGKPRTKDLYYSPYGTAVMANFYDIPAIVTVLLQRSGMQNWPFVIYPIKTFKVLDKDEEDDDEKLPGLDTRSNYNILNENKAILLGSYDLGDKCFGFTRNKQSLPMAVVCLVYSRITPSSAWHKNTVDKVMIIGNQLYIECMKCDAITELKLSNIPAFFTVGPYIVEIYIYANRIVDMMYEKCNCQLKCSLDEFFGTNTNALLQIGNSFLAIWKQRNMYFCFDPYPRGNEGYKSRDGYACVSMHVNLDSLVDVVTYNFDDRDVVFNLHAMKICKIHRDPVQSQRFPKHIPLDEYPPDEFKNYTMKKSKKPATEKPVTVDYSALAARYLLMGETPDPSIFEIGSNVASLTLDQIPPLLHGDRPPPKVDLPKKPIETDVVADLDSPSLSDTHIIPPRPVQPKNVEDITFMDLDSFELTQEEIELQDVFHEGFDGSDGAEHEEEIEIRDLEEEVIREIENEAEAGEDDYYYTANQYAQVRTESLLPEVISEEINTDLTYFQIKKDILYPTYVRGKQQMKMRFNKSKKLFEWDDFYVPIDPGVTQSEELRKDTNFIDLPDDTQIIRGTKNISEFGEEVEFMAPFVCIMAGVVAKKYSILSWTPELVDYVLKCGLELYKASKFRYDQVSKLEIPQISLGKTKFTCLVEYIFDSYTRGNILELAIDKILFVRSDIGVLVTPAYACTLIYKNYLYYMYDGFGSNEVGLSEGPSNQGTACFARFKDVHSLVTRIMYNKKKRETGEEIVYTRFVLSSLRTKRLHPSEERFAKDGKKKEEDKKAEDEEEAMAQQGEDGAGMDNKQQSTFDGGEEDLKKPENKVGYQYKNGRYTIEGTRALGGSEETNEEEEQRAGAMKLQQDHFACICACLMLLSYPIDKWDTKKVDEILDYGNHIYAHADDLELSEKRTIKNILIGKQFFDIIVKKVKIENWRDNKNLNKGIDTVLRKKMSYFLVQFPDSCFVVHKSSRDNAFHLFYPQGLPNANKGDNTNDEEDNKGNESVAGWLYCGDLKNVKRNLRKKGKKAIEAYDFYTFEIISIRKVPKDMLINYRLNQYDLLKAKKSEQFGKPFYEDAEWLKTDPIPWSYIKGKNPEDKERGHPDSMWHNWNVEYENDLYSLLSNIHQNSDRFLEEHRGKQTLCNLVMCIGMLEIYDLTEWNAAVMDSILVNGNQYFQDCIQDIKDDDYELSIDDLKEDAGIFPFTFKVGFKSIVEGTMFLVRNTQFNLYKALRLFFDHYDRRAAIICCTKSNAKKHVAFGKTQKHEYYMFETDAHGSPMFLDGFERAYILRMTTLNRLLHVLTLTLRGGDFYLFEVKITEVKPIN</sequence>
<comment type="caution">
    <text evidence="3">The sequence shown here is derived from an EMBL/GenBank/DDBJ whole genome shotgun (WGS) entry which is preliminary data.</text>
</comment>
<dbReference type="Gene3D" id="3.90.70.120">
    <property type="match status" value="3"/>
</dbReference>
<proteinExistence type="predicted"/>
<evidence type="ECO:0000256" key="2">
    <source>
        <dbReference type="SAM" id="MobiDB-lite"/>
    </source>
</evidence>
<feature type="compositionally biased region" description="Basic and acidic residues" evidence="2">
    <location>
        <begin position="207"/>
        <end position="219"/>
    </location>
</feature>
<feature type="region of interest" description="Disordered" evidence="2">
    <location>
        <begin position="1258"/>
        <end position="1314"/>
    </location>
</feature>
<reference evidence="3 4" key="1">
    <citation type="submission" date="2024-05" db="EMBL/GenBank/DDBJ databases">
        <title>Genetic variation in Jamaican populations of the coffee berry borer (Hypothenemus hampei).</title>
        <authorList>
            <person name="Errbii M."/>
            <person name="Myrie A."/>
        </authorList>
    </citation>
    <scope>NUCLEOTIDE SEQUENCE [LARGE SCALE GENOMIC DNA]</scope>
    <source>
        <strain evidence="3">JA-Hopewell-2020-01-JO</strain>
        <tissue evidence="3">Whole body</tissue>
    </source>
</reference>
<feature type="compositionally biased region" description="Basic and acidic residues" evidence="2">
    <location>
        <begin position="231"/>
        <end position="241"/>
    </location>
</feature>
<feature type="compositionally biased region" description="Basic residues" evidence="2">
    <location>
        <begin position="220"/>
        <end position="230"/>
    </location>
</feature>
<keyword evidence="1" id="KW-0175">Coiled coil</keyword>
<organism evidence="3 4">
    <name type="scientific">Hypothenemus hampei</name>
    <name type="common">Coffee berry borer</name>
    <dbReference type="NCBI Taxonomy" id="57062"/>
    <lineage>
        <taxon>Eukaryota</taxon>
        <taxon>Metazoa</taxon>
        <taxon>Ecdysozoa</taxon>
        <taxon>Arthropoda</taxon>
        <taxon>Hexapoda</taxon>
        <taxon>Insecta</taxon>
        <taxon>Pterygota</taxon>
        <taxon>Neoptera</taxon>
        <taxon>Endopterygota</taxon>
        <taxon>Coleoptera</taxon>
        <taxon>Polyphaga</taxon>
        <taxon>Cucujiformia</taxon>
        <taxon>Curculionidae</taxon>
        <taxon>Scolytinae</taxon>
        <taxon>Hypothenemus</taxon>
    </lineage>
</organism>
<protein>
    <submittedName>
        <fullName evidence="3">Uncharacterized protein</fullName>
    </submittedName>
</protein>
<evidence type="ECO:0000313" key="4">
    <source>
        <dbReference type="Proteomes" id="UP001566132"/>
    </source>
</evidence>
<keyword evidence="4" id="KW-1185">Reference proteome</keyword>